<reference evidence="1 2" key="1">
    <citation type="submission" date="2017-04" db="EMBL/GenBank/DDBJ databases">
        <title>The new phylogeny of genus Mycobacterium.</title>
        <authorList>
            <person name="Tortoli E."/>
            <person name="Trovato A."/>
            <person name="Cirillo D.M."/>
        </authorList>
    </citation>
    <scope>NUCLEOTIDE SEQUENCE [LARGE SCALE GENOMIC DNA]</scope>
    <source>
        <strain evidence="1 2">TBL 1200985</strain>
    </source>
</reference>
<organism evidence="1 2">
    <name type="scientific">Mycobacterium decipiens</name>
    <dbReference type="NCBI Taxonomy" id="1430326"/>
    <lineage>
        <taxon>Bacteria</taxon>
        <taxon>Bacillati</taxon>
        <taxon>Actinomycetota</taxon>
        <taxon>Actinomycetes</taxon>
        <taxon>Mycobacteriales</taxon>
        <taxon>Mycobacteriaceae</taxon>
        <taxon>Mycobacterium</taxon>
    </lineage>
</organism>
<dbReference type="RefSeq" id="WP_085325539.1">
    <property type="nucleotide sequence ID" value="NZ_NCXP01000015.1"/>
</dbReference>
<sequence>MADLMANSGYLTGLADQQDQAAGEIDAATAAADNAAAALWADHGPVCGECITALQATEKDRASAGTNLAGFSSYLAKSLRVAGTKFDSTDKSARESLDRQVVGG</sequence>
<evidence type="ECO:0000313" key="1">
    <source>
        <dbReference type="EMBL" id="OSC40341.1"/>
    </source>
</evidence>
<accession>A0A1X2LVB1</accession>
<protein>
    <recommendedName>
        <fullName evidence="3">ESX-1 secretion-associated protein</fullName>
    </recommendedName>
</protein>
<dbReference type="InterPro" id="IPR022536">
    <property type="entry name" value="EspC"/>
</dbReference>
<proteinExistence type="predicted"/>
<name>A0A1X2LVB1_9MYCO</name>
<dbReference type="STRING" id="1430326.B8W66_13645"/>
<evidence type="ECO:0008006" key="3">
    <source>
        <dbReference type="Google" id="ProtNLM"/>
    </source>
</evidence>
<dbReference type="Pfam" id="PF10824">
    <property type="entry name" value="T7SS_ESX_EspC"/>
    <property type="match status" value="1"/>
</dbReference>
<dbReference type="Proteomes" id="UP000193247">
    <property type="component" value="Unassembled WGS sequence"/>
</dbReference>
<dbReference type="EMBL" id="NCXP01000015">
    <property type="protein sequence ID" value="OSC40341.1"/>
    <property type="molecule type" value="Genomic_DNA"/>
</dbReference>
<dbReference type="AlphaFoldDB" id="A0A1X2LVB1"/>
<comment type="caution">
    <text evidence="1">The sequence shown here is derived from an EMBL/GenBank/DDBJ whole genome shotgun (WGS) entry which is preliminary data.</text>
</comment>
<evidence type="ECO:0000313" key="2">
    <source>
        <dbReference type="Proteomes" id="UP000193247"/>
    </source>
</evidence>
<keyword evidence="2" id="KW-1185">Reference proteome</keyword>
<dbReference type="GO" id="GO:0009306">
    <property type="term" value="P:protein secretion"/>
    <property type="evidence" value="ECO:0007669"/>
    <property type="project" value="InterPro"/>
</dbReference>
<gene>
    <name evidence="1" type="ORF">B8W66_13645</name>
</gene>